<dbReference type="AlphaFoldDB" id="A0A387JU50"/>
<dbReference type="SUPFAM" id="SSF51726">
    <property type="entry name" value="UROD/MetE-like"/>
    <property type="match status" value="1"/>
</dbReference>
<evidence type="ECO:0000313" key="2">
    <source>
        <dbReference type="EMBL" id="BBE38049.1"/>
    </source>
</evidence>
<dbReference type="PANTHER" id="PTHR47099:SF1">
    <property type="entry name" value="METHYLCOBAMIDE:COM METHYLTRANSFERASE MTBA"/>
    <property type="match status" value="1"/>
</dbReference>
<proteinExistence type="predicted"/>
<accession>A0A387JU50</accession>
<protein>
    <submittedName>
        <fullName evidence="2">Uroporphyrinogen decarboxylase domain</fullName>
    </submittedName>
</protein>
<organism evidence="2">
    <name type="scientific">uncultured Treponema sp</name>
    <dbReference type="NCBI Taxonomy" id="162155"/>
    <lineage>
        <taxon>Bacteria</taxon>
        <taxon>Pseudomonadati</taxon>
        <taxon>Spirochaetota</taxon>
        <taxon>Spirochaetia</taxon>
        <taxon>Spirochaetales</taxon>
        <taxon>Treponemataceae</taxon>
        <taxon>Treponema</taxon>
        <taxon>environmental samples</taxon>
    </lineage>
</organism>
<dbReference type="GO" id="GO:0006779">
    <property type="term" value="P:porphyrin-containing compound biosynthetic process"/>
    <property type="evidence" value="ECO:0007669"/>
    <property type="project" value="InterPro"/>
</dbReference>
<dbReference type="InterPro" id="IPR038071">
    <property type="entry name" value="UROD/MetE-like_sf"/>
</dbReference>
<dbReference type="InterPro" id="IPR052024">
    <property type="entry name" value="Methanogen_methyltrans"/>
</dbReference>
<dbReference type="GO" id="GO:0004853">
    <property type="term" value="F:uroporphyrinogen decarboxylase activity"/>
    <property type="evidence" value="ECO:0007669"/>
    <property type="project" value="InterPro"/>
</dbReference>
<reference evidence="2" key="1">
    <citation type="journal article" date="2019" name="ISME J.">
        <title>Genome analyses of uncultured TG2/ZB3 bacteria in 'Margulisbacteria' specifically attached to ectosymbiotic spirochetes of protists in the termite gut.</title>
        <authorList>
            <person name="Utami Y.D."/>
            <person name="Kuwahara H."/>
            <person name="Igai K."/>
            <person name="Murakami T."/>
            <person name="Sugaya K."/>
            <person name="Morikawa T."/>
            <person name="Nagura Y."/>
            <person name="Yuki M."/>
            <person name="Deevong P."/>
            <person name="Inoue T."/>
            <person name="Kihara K."/>
            <person name="Lo N."/>
            <person name="Yamada A."/>
            <person name="Ohkuma M."/>
            <person name="Hongoh Y."/>
        </authorList>
    </citation>
    <scope>NUCLEOTIDE SEQUENCE</scope>
    <source>
        <strain evidence="2">NkOx-clu11_13</strain>
    </source>
</reference>
<gene>
    <name evidence="2" type="primary">mtvB</name>
</gene>
<dbReference type="InterPro" id="IPR000257">
    <property type="entry name" value="Uroporphyrinogen_deCOase"/>
</dbReference>
<dbReference type="Pfam" id="PF01208">
    <property type="entry name" value="URO-D"/>
    <property type="match status" value="1"/>
</dbReference>
<evidence type="ECO:0000259" key="1">
    <source>
        <dbReference type="Pfam" id="PF01208"/>
    </source>
</evidence>
<sequence length="375" mass="43026">MQMTNEELKQQHIDRILKAVRYEPSDRTALSVEGAVVLGRHADPSFLPGDIVVRPEWAMDRVIEGAIKIDADAIRPFEYPVGVVIGAGSRIKVPGKQLPMESYWQIEEVNFMKPEHYDYIIEHGYAEFEKNFVNPNYDPDYWEELEKFFPMGDIFVEKLKSTPVPEPLMHICMVEFTTGAIAMGRGFSNFLIDLRRYPEKVMKATELMWQHTRPFVLEQLRANPMTITTFLCRCDQDALSLAAFEKYIWPFYEMLDELVSSINKDIIHHIHIDGNYTKHTELFKHLRPKHTVLMFDGMADAEKMADTLTKHEICFMGGLNPAMLTLGTPDDVYNYCMKLKRLYGPGLILGAGCCFPPDTKIENLEAMRSAANDSV</sequence>
<name>A0A387JU50_9SPIR</name>
<feature type="domain" description="Uroporphyrinogen decarboxylase (URO-D)" evidence="1">
    <location>
        <begin position="174"/>
        <end position="372"/>
    </location>
</feature>
<dbReference type="Gene3D" id="3.20.20.210">
    <property type="match status" value="1"/>
</dbReference>
<dbReference type="PANTHER" id="PTHR47099">
    <property type="entry name" value="METHYLCOBAMIDE:COM METHYLTRANSFERASE MTBA"/>
    <property type="match status" value="1"/>
</dbReference>
<dbReference type="EMBL" id="LC387969">
    <property type="protein sequence ID" value="BBE38049.1"/>
    <property type="molecule type" value="Genomic_DNA"/>
</dbReference>